<dbReference type="GO" id="GO:0005737">
    <property type="term" value="C:cytoplasm"/>
    <property type="evidence" value="ECO:0007669"/>
    <property type="project" value="UniProtKB-SubCell"/>
</dbReference>
<evidence type="ECO:0000256" key="1">
    <source>
        <dbReference type="ARBA" id="ARBA00022490"/>
    </source>
</evidence>
<sequence>MNHNNETLDSIRDINLSYLMLAQRLLHDDREAGMFRLGLSAPLAERLSTLTLAQTSRLAACDQLLCGFRFGDHAMLSALAKSPMHADVAHTHAAILLAGQPAAQLA</sequence>
<evidence type="ECO:0000256" key="7">
    <source>
        <dbReference type="ARBA" id="ARBA00023163"/>
    </source>
</evidence>
<keyword evidence="3 9" id="KW-0805">Transcription regulation</keyword>
<dbReference type="GO" id="GO:0045893">
    <property type="term" value="P:positive regulation of DNA-templated transcription"/>
    <property type="evidence" value="ECO:0007669"/>
    <property type="project" value="InterPro"/>
</dbReference>
<keyword evidence="10" id="KW-0966">Cell projection</keyword>
<dbReference type="RefSeq" id="WP_059611327.1">
    <property type="nucleotide sequence ID" value="NZ_JBGRUP010000035.1"/>
</dbReference>
<evidence type="ECO:0000313" key="10">
    <source>
        <dbReference type="EMBL" id="KUZ92434.1"/>
    </source>
</evidence>
<reference evidence="10 11" key="1">
    <citation type="submission" date="2015-11" db="EMBL/GenBank/DDBJ databases">
        <title>Expanding the genomic diversity of Burkholderia species for the development of highly accurate diagnostics.</title>
        <authorList>
            <person name="Sahl J."/>
            <person name="Keim P."/>
            <person name="Wagner D."/>
        </authorList>
    </citation>
    <scope>NUCLEOTIDE SEQUENCE [LARGE SCALE GENOMIC DNA]</scope>
    <source>
        <strain evidence="10 11">RF32-BP4</strain>
    </source>
</reference>
<dbReference type="HAMAP" id="MF_00725">
    <property type="entry name" value="FlhD"/>
    <property type="match status" value="1"/>
</dbReference>
<organism evidence="10 11">
    <name type="scientific">Burkholderia ubonensis</name>
    <dbReference type="NCBI Taxonomy" id="101571"/>
    <lineage>
        <taxon>Bacteria</taxon>
        <taxon>Pseudomonadati</taxon>
        <taxon>Pseudomonadota</taxon>
        <taxon>Betaproteobacteria</taxon>
        <taxon>Burkholderiales</taxon>
        <taxon>Burkholderiaceae</taxon>
        <taxon>Burkholderia</taxon>
        <taxon>Burkholderia cepacia complex</taxon>
    </lineage>
</organism>
<evidence type="ECO:0000256" key="3">
    <source>
        <dbReference type="ARBA" id="ARBA00023015"/>
    </source>
</evidence>
<dbReference type="AlphaFoldDB" id="A0A102LEV2"/>
<dbReference type="Pfam" id="PF05247">
    <property type="entry name" value="FlhD"/>
    <property type="match status" value="1"/>
</dbReference>
<dbReference type="Proteomes" id="UP000065521">
    <property type="component" value="Unassembled WGS sequence"/>
</dbReference>
<keyword evidence="2 9" id="KW-1005">Bacterial flagellum biogenesis</keyword>
<dbReference type="GO" id="GO:0003677">
    <property type="term" value="F:DNA binding"/>
    <property type="evidence" value="ECO:0007669"/>
    <property type="project" value="UniProtKB-UniRule"/>
</dbReference>
<keyword evidence="5 9" id="KW-1015">Disulfide bond</keyword>
<evidence type="ECO:0000256" key="5">
    <source>
        <dbReference type="ARBA" id="ARBA00023157"/>
    </source>
</evidence>
<dbReference type="Gene3D" id="1.10.4000.10">
    <property type="entry name" value="Flagellar transcriptional activator FlhD"/>
    <property type="match status" value="1"/>
</dbReference>
<evidence type="ECO:0000313" key="11">
    <source>
        <dbReference type="Proteomes" id="UP000065521"/>
    </source>
</evidence>
<proteinExistence type="inferred from homology"/>
<feature type="disulfide bond" description="Interchain" evidence="9">
    <location>
        <position position="66"/>
    </location>
</feature>
<dbReference type="InterPro" id="IPR023559">
    <property type="entry name" value="Flagellar_FlhD"/>
</dbReference>
<keyword evidence="10" id="KW-0969">Cilium</keyword>
<accession>A0A102LEV2</accession>
<evidence type="ECO:0000256" key="2">
    <source>
        <dbReference type="ARBA" id="ARBA00022795"/>
    </source>
</evidence>
<comment type="subunit">
    <text evidence="9">Homodimer; disulfide-linked. Forms a heterohexamer composed of two FlhC and four FlhD subunits. Each FlhC binds a FlhD dimer, forming a heterotrimer, and a hexamer assembles by dimerization of two heterotrimers.</text>
</comment>
<name>A0A102LEV2_9BURK</name>
<keyword evidence="4 9" id="KW-0238">DNA-binding</keyword>
<evidence type="ECO:0000256" key="9">
    <source>
        <dbReference type="HAMAP-Rule" id="MF_00725"/>
    </source>
</evidence>
<evidence type="ECO:0000256" key="4">
    <source>
        <dbReference type="ARBA" id="ARBA00023125"/>
    </source>
</evidence>
<comment type="subcellular location">
    <subcellularLocation>
        <location evidence="9">Cytoplasm</location>
    </subcellularLocation>
</comment>
<evidence type="ECO:0000256" key="6">
    <source>
        <dbReference type="ARBA" id="ARBA00023159"/>
    </source>
</evidence>
<dbReference type="EMBL" id="LOTN01000021">
    <property type="protein sequence ID" value="KUZ92434.1"/>
    <property type="molecule type" value="Genomic_DNA"/>
</dbReference>
<gene>
    <name evidence="9" type="primary">flhD</name>
    <name evidence="10" type="ORF">WI38_09815</name>
</gene>
<keyword evidence="7 9" id="KW-0804">Transcription</keyword>
<comment type="domain">
    <text evidence="9">The C-terminal region contains a putative helix-turn-helix (HTH) motif, suggesting that this region may bind DNA.</text>
</comment>
<dbReference type="NCBIfam" id="NF002783">
    <property type="entry name" value="PRK02909.1-1"/>
    <property type="match status" value="1"/>
</dbReference>
<evidence type="ECO:0000256" key="8">
    <source>
        <dbReference type="ARBA" id="ARBA00025431"/>
    </source>
</evidence>
<dbReference type="InterPro" id="IPR036194">
    <property type="entry name" value="FlhD_sf"/>
</dbReference>
<dbReference type="GO" id="GO:0044780">
    <property type="term" value="P:bacterial-type flagellum assembly"/>
    <property type="evidence" value="ECO:0007669"/>
    <property type="project" value="InterPro"/>
</dbReference>
<keyword evidence="10" id="KW-0282">Flagellum</keyword>
<comment type="function">
    <text evidence="8 9">Functions in complex with FlhC as a master transcriptional regulator that regulates transcription of several flagellar and non-flagellar operons by binding to their promoter region. Activates expression of class 2 flagellar genes, including fliA, which is a flagellum-specific sigma factor that turns on the class 3 genes. Also regulates genes whose products function in a variety of physiological pathways.</text>
</comment>
<comment type="similarity">
    <text evidence="9">Belongs to the FlhD family.</text>
</comment>
<dbReference type="GO" id="GO:1902208">
    <property type="term" value="P:regulation of bacterial-type flagellum assembly"/>
    <property type="evidence" value="ECO:0007669"/>
    <property type="project" value="UniProtKB-UniRule"/>
</dbReference>
<keyword evidence="6 9" id="KW-0010">Activator</keyword>
<protein>
    <recommendedName>
        <fullName evidence="9">Flagellar transcriptional regulator FlhD</fullName>
    </recommendedName>
</protein>
<keyword evidence="1 9" id="KW-0963">Cytoplasm</keyword>
<dbReference type="SUPFAM" id="SSF63592">
    <property type="entry name" value="Flagellar transcriptional activator FlhD"/>
    <property type="match status" value="1"/>
</dbReference>
<comment type="caution">
    <text evidence="10">The sequence shown here is derived from an EMBL/GenBank/DDBJ whole genome shotgun (WGS) entry which is preliminary data.</text>
</comment>